<feature type="domain" description="Valyl-tRNA synthetase tRNA-binding arm" evidence="14">
    <location>
        <begin position="849"/>
        <end position="913"/>
    </location>
</feature>
<dbReference type="OrthoDB" id="9810365at2"/>
<keyword evidence="7 11" id="KW-0648">Protein biosynthesis</keyword>
<comment type="similarity">
    <text evidence="11">Belongs to the class-I aminoacyl-tRNA synthetase family. ValS type 1 subfamily.</text>
</comment>
<evidence type="ECO:0000259" key="13">
    <source>
        <dbReference type="Pfam" id="PF08264"/>
    </source>
</evidence>
<dbReference type="EC" id="6.1.1.9" evidence="11"/>
<dbReference type="InterPro" id="IPR033705">
    <property type="entry name" value="Anticodon_Ia_Val"/>
</dbReference>
<dbReference type="InterPro" id="IPR009008">
    <property type="entry name" value="Val/Leu/Ile-tRNA-synth_edit"/>
</dbReference>
<dbReference type="HAMAP" id="MF_02004">
    <property type="entry name" value="Val_tRNA_synth_type1"/>
    <property type="match status" value="1"/>
</dbReference>
<keyword evidence="16" id="KW-1185">Reference proteome</keyword>
<evidence type="ECO:0000256" key="6">
    <source>
        <dbReference type="ARBA" id="ARBA00022840"/>
    </source>
</evidence>
<protein>
    <recommendedName>
        <fullName evidence="11">Valine--tRNA ligase</fullName>
        <ecNumber evidence="11">6.1.1.9</ecNumber>
    </recommendedName>
    <alternativeName>
        <fullName evidence="11">Valyl-tRNA synthetase</fullName>
        <shortName evidence="11">ValRS</shortName>
    </alternativeName>
</protein>
<dbReference type="CDD" id="cd07962">
    <property type="entry name" value="Anticodon_Ia_Val"/>
    <property type="match status" value="1"/>
</dbReference>
<dbReference type="Gene3D" id="1.10.287.380">
    <property type="entry name" value="Valyl-tRNA synthetase, C-terminal domain"/>
    <property type="match status" value="1"/>
</dbReference>
<dbReference type="FunFam" id="3.90.740.10:FF:000005">
    <property type="entry name" value="Valine--tRNA ligase, mitochondrial"/>
    <property type="match status" value="1"/>
</dbReference>
<evidence type="ECO:0000256" key="2">
    <source>
        <dbReference type="ARBA" id="ARBA00011245"/>
    </source>
</evidence>
<dbReference type="GO" id="GO:0004832">
    <property type="term" value="F:valine-tRNA ligase activity"/>
    <property type="evidence" value="ECO:0007669"/>
    <property type="project" value="UniProtKB-UniRule"/>
</dbReference>
<comment type="domain">
    <text evidence="11">ValRS has two distinct active sites: one for aminoacylation and one for editing. The misactivated threonine is translocated from the active site to the editing site.</text>
</comment>
<dbReference type="InterPro" id="IPR019499">
    <property type="entry name" value="Val-tRNA_synth_tRNA-bd"/>
</dbReference>
<dbReference type="RefSeq" id="WP_102951739.1">
    <property type="nucleotide sequence ID" value="NZ_CP024847.1"/>
</dbReference>
<evidence type="ECO:0000256" key="7">
    <source>
        <dbReference type="ARBA" id="ARBA00022917"/>
    </source>
</evidence>
<evidence type="ECO:0000256" key="5">
    <source>
        <dbReference type="ARBA" id="ARBA00022741"/>
    </source>
</evidence>
<dbReference type="InterPro" id="IPR013155">
    <property type="entry name" value="M/V/L/I-tRNA-synth_anticd-bd"/>
</dbReference>
<comment type="domain">
    <text evidence="11">The C-terminal coiled-coil domain is crucial for aminoacylation activity.</text>
</comment>
<keyword evidence="6 11" id="KW-0067">ATP-binding</keyword>
<dbReference type="GO" id="GO:0005524">
    <property type="term" value="F:ATP binding"/>
    <property type="evidence" value="ECO:0007669"/>
    <property type="project" value="UniProtKB-UniRule"/>
</dbReference>
<dbReference type="AlphaFoldDB" id="A0A2I7N7K2"/>
<dbReference type="NCBIfam" id="TIGR00422">
    <property type="entry name" value="valS"/>
    <property type="match status" value="1"/>
</dbReference>
<dbReference type="InterPro" id="IPR010978">
    <property type="entry name" value="tRNA-bd_arm"/>
</dbReference>
<evidence type="ECO:0000259" key="14">
    <source>
        <dbReference type="Pfam" id="PF10458"/>
    </source>
</evidence>
<evidence type="ECO:0000313" key="15">
    <source>
        <dbReference type="EMBL" id="AUR52446.1"/>
    </source>
</evidence>
<dbReference type="PROSITE" id="PS00178">
    <property type="entry name" value="AA_TRNA_LIGASE_I"/>
    <property type="match status" value="1"/>
</dbReference>
<dbReference type="FunFam" id="3.40.50.620:FF:000078">
    <property type="entry name" value="Valine--tRNA ligase, mitochondrial"/>
    <property type="match status" value="1"/>
</dbReference>
<evidence type="ECO:0000313" key="16">
    <source>
        <dbReference type="Proteomes" id="UP000236655"/>
    </source>
</evidence>
<dbReference type="SUPFAM" id="SSF47323">
    <property type="entry name" value="Anticodon-binding domain of a subclass of class I aminoacyl-tRNA synthetases"/>
    <property type="match status" value="1"/>
</dbReference>
<dbReference type="FunFam" id="3.40.50.620:FF:000032">
    <property type="entry name" value="Valine--tRNA ligase"/>
    <property type="match status" value="1"/>
</dbReference>
<dbReference type="CDD" id="cd00817">
    <property type="entry name" value="ValRS_core"/>
    <property type="match status" value="1"/>
</dbReference>
<dbReference type="InterPro" id="IPR002300">
    <property type="entry name" value="aa-tRNA-synth_Ia"/>
</dbReference>
<feature type="short sequence motif" description="'KMSKS' region" evidence="11">
    <location>
        <begin position="523"/>
        <end position="527"/>
    </location>
</feature>
<evidence type="ECO:0000259" key="12">
    <source>
        <dbReference type="Pfam" id="PF00133"/>
    </source>
</evidence>
<organism evidence="15 16">
    <name type="scientific">Aquella oligotrophica</name>
    <dbReference type="NCBI Taxonomy" id="2067065"/>
    <lineage>
        <taxon>Bacteria</taxon>
        <taxon>Pseudomonadati</taxon>
        <taxon>Pseudomonadota</taxon>
        <taxon>Betaproteobacteria</taxon>
        <taxon>Neisseriales</taxon>
        <taxon>Neisseriaceae</taxon>
        <taxon>Aquella</taxon>
    </lineage>
</organism>
<dbReference type="Pfam" id="PF08264">
    <property type="entry name" value="Anticodon_1"/>
    <property type="match status" value="1"/>
</dbReference>
<sequence>MELAKTYAPSEIESKWYPIWEEKGYFKPNMDKNAPSYCIQLPPPNVTGTLHMGHAFQQTIMDILIRYHRMKGYNTLWQAGTDHAGIATQIVVERQLDAIGVSRHDLGREEFIKRVWDWKKISGDTITRQMRRLGASCDWSRERFTMDEGLSKAVSEVFVSLYQKGYIYRGKRLVNWDIQLQTAVSDLEVVSEEENGSLWHIRYPVKDSNESIVVATTRPETMLGDVAVAINPEDERYKHLIGKTLILPLVGREIPIIIDDYVDANFGTGCVKITPAHDFNDYDIGKRHNLPMISILTLDGKINENAPTEYQGMERFAARKQVVADLEAQGYLVEIKPHKLMVPRGDRTNVVIEPMLTDQWFMAMDKFAARGLELVESGKIKFVPENWKKTYDQWLTNIQDWCISRQLWWGHRIPAFYDDKGNVFVAKTLEEAAQQAGTNALTQDNDVLDTWFSSALWCFSTLDWPQDNDYLKAFLPSNVLVTGFDIIFFWVARMIMLTEEFTGEVPFKDIYINGLIMDAHGEKMSKSKGNIIDPLDIINGISIDELVKKRTANLMNPKQAEKIAKQTQKDYPDGFTPFGADALRFSLATLATQARYINFDLKRIEGNRNFCNKIFNATKFVLMQVENHQELIGSGNKKSLIDQWILSELAKLITDVENGFASYRFDLASQRIYEFVWNELCDWYLELAKVNLQSEDKEIKAGTIDTLLTVLEAVLRIMHPIMPFLTEELWQVVAPLANKKAKESIVISNYPQKEDYVQSNQSQIDGFIAQLKNLIGVVRNLRAEMNIQPAVKVPLFIETSNPDEYSGFVNYIKMLAKIETVSIVAKLEDSQAPVAVIQGGRLMLKVEIDIAAEKSRLTKEIEKNTKEIEKMKVKLDNPNYALRAPAELVAKDQARVSELNAIVVTLTQQLAKLS</sequence>
<dbReference type="PANTHER" id="PTHR11946:SF93">
    <property type="entry name" value="VALINE--TRNA LIGASE, CHLOROPLASTIC_MITOCHONDRIAL 2"/>
    <property type="match status" value="1"/>
</dbReference>
<keyword evidence="9 11" id="KW-0030">Aminoacyl-tRNA synthetase</keyword>
<evidence type="ECO:0000256" key="11">
    <source>
        <dbReference type="HAMAP-Rule" id="MF_02004"/>
    </source>
</evidence>
<feature type="short sequence motif" description="'HIGH' region" evidence="11">
    <location>
        <begin position="44"/>
        <end position="54"/>
    </location>
</feature>
<comment type="function">
    <text evidence="11">Catalyzes the attachment of valine to tRNA(Val). As ValRS can inadvertently accommodate and process structurally similar amino acids such as threonine, to avoid such errors, it has a 'posttransfer' editing activity that hydrolyzes mischarged Thr-tRNA(Val) in a tRNA-dependent manner.</text>
</comment>
<dbReference type="EMBL" id="CP024847">
    <property type="protein sequence ID" value="AUR52446.1"/>
    <property type="molecule type" value="Genomic_DNA"/>
</dbReference>
<dbReference type="Pfam" id="PF00133">
    <property type="entry name" value="tRNA-synt_1"/>
    <property type="match status" value="1"/>
</dbReference>
<evidence type="ECO:0000256" key="4">
    <source>
        <dbReference type="ARBA" id="ARBA00022598"/>
    </source>
</evidence>
<feature type="domain" description="Aminoacyl-tRNA synthetase class Ia" evidence="12">
    <location>
        <begin position="15"/>
        <end position="599"/>
    </location>
</feature>
<dbReference type="Pfam" id="PF10458">
    <property type="entry name" value="Val_tRNA-synt_C"/>
    <property type="match status" value="1"/>
</dbReference>
<evidence type="ECO:0000256" key="9">
    <source>
        <dbReference type="ARBA" id="ARBA00023146"/>
    </source>
</evidence>
<gene>
    <name evidence="11" type="primary">valS</name>
    <name evidence="15" type="ORF">CUN60_09095</name>
</gene>
<dbReference type="InterPro" id="IPR009080">
    <property type="entry name" value="tRNAsynth_Ia_anticodon-bd"/>
</dbReference>
<dbReference type="GO" id="GO:0006438">
    <property type="term" value="P:valyl-tRNA aminoacylation"/>
    <property type="evidence" value="ECO:0007669"/>
    <property type="project" value="UniProtKB-UniRule"/>
</dbReference>
<dbReference type="InterPro" id="IPR002303">
    <property type="entry name" value="Valyl-tRNA_ligase"/>
</dbReference>
<evidence type="ECO:0000256" key="3">
    <source>
        <dbReference type="ARBA" id="ARBA00022490"/>
    </source>
</evidence>
<dbReference type="SUPFAM" id="SSF52374">
    <property type="entry name" value="Nucleotidylyl transferase"/>
    <property type="match status" value="1"/>
</dbReference>
<comment type="subcellular location">
    <subcellularLocation>
        <location evidence="1 11">Cytoplasm</location>
    </subcellularLocation>
</comment>
<evidence type="ECO:0000256" key="8">
    <source>
        <dbReference type="ARBA" id="ARBA00023054"/>
    </source>
</evidence>
<dbReference type="Gene3D" id="1.10.730.10">
    <property type="entry name" value="Isoleucyl-tRNA Synthetase, Domain 1"/>
    <property type="match status" value="1"/>
</dbReference>
<keyword evidence="5 11" id="KW-0547">Nucleotide-binding</keyword>
<reference evidence="16" key="1">
    <citation type="submission" date="2017-11" db="EMBL/GenBank/DDBJ databases">
        <authorList>
            <person name="Chan K.G."/>
            <person name="Lee L.S."/>
        </authorList>
    </citation>
    <scope>NUCLEOTIDE SEQUENCE [LARGE SCALE GENOMIC DNA]</scope>
    <source>
        <strain evidence="16">DSM 100970</strain>
    </source>
</reference>
<keyword evidence="3 11" id="KW-0963">Cytoplasm</keyword>
<dbReference type="Gene3D" id="3.40.50.620">
    <property type="entry name" value="HUPs"/>
    <property type="match status" value="2"/>
</dbReference>
<dbReference type="GO" id="GO:0002161">
    <property type="term" value="F:aminoacyl-tRNA deacylase activity"/>
    <property type="evidence" value="ECO:0007669"/>
    <property type="project" value="InterPro"/>
</dbReference>
<comment type="subunit">
    <text evidence="2 11">Monomer.</text>
</comment>
<feature type="binding site" evidence="11">
    <location>
        <position position="526"/>
    </location>
    <ligand>
        <name>ATP</name>
        <dbReference type="ChEBI" id="CHEBI:30616"/>
    </ligand>
</feature>
<dbReference type="SUPFAM" id="SSF46589">
    <property type="entry name" value="tRNA-binding arm"/>
    <property type="match status" value="1"/>
</dbReference>
<dbReference type="InterPro" id="IPR001412">
    <property type="entry name" value="aa-tRNA-synth_I_CS"/>
</dbReference>
<dbReference type="InterPro" id="IPR014729">
    <property type="entry name" value="Rossmann-like_a/b/a_fold"/>
</dbReference>
<name>A0A2I7N7K2_9NEIS</name>
<keyword evidence="8 11" id="KW-0175">Coiled coil</keyword>
<dbReference type="SUPFAM" id="SSF50677">
    <property type="entry name" value="ValRS/IleRS/LeuRS editing domain"/>
    <property type="match status" value="1"/>
</dbReference>
<accession>A0A2I7N7K2</accession>
<dbReference type="InterPro" id="IPR037118">
    <property type="entry name" value="Val-tRNA_synth_C_sf"/>
</dbReference>
<dbReference type="PANTHER" id="PTHR11946">
    <property type="entry name" value="VALYL-TRNA SYNTHETASES"/>
    <property type="match status" value="1"/>
</dbReference>
<evidence type="ECO:0000256" key="10">
    <source>
        <dbReference type="ARBA" id="ARBA00047552"/>
    </source>
</evidence>
<dbReference type="PRINTS" id="PR00986">
    <property type="entry name" value="TRNASYNTHVAL"/>
</dbReference>
<feature type="domain" description="Methionyl/Valyl/Leucyl/Isoleucyl-tRNA synthetase anticodon-binding" evidence="13">
    <location>
        <begin position="642"/>
        <end position="793"/>
    </location>
</feature>
<dbReference type="GO" id="GO:0005829">
    <property type="term" value="C:cytosol"/>
    <property type="evidence" value="ECO:0007669"/>
    <property type="project" value="TreeGrafter"/>
</dbReference>
<keyword evidence="4 11" id="KW-0436">Ligase</keyword>
<evidence type="ECO:0000256" key="1">
    <source>
        <dbReference type="ARBA" id="ARBA00004496"/>
    </source>
</evidence>
<proteinExistence type="inferred from homology"/>
<dbReference type="KEGG" id="nba:CUN60_09095"/>
<dbReference type="Proteomes" id="UP000236655">
    <property type="component" value="Chromosome"/>
</dbReference>
<dbReference type="FunFam" id="1.10.730.10:FF:000009">
    <property type="entry name" value="Valine--tRNA ligase, mitochondrial"/>
    <property type="match status" value="1"/>
</dbReference>
<comment type="catalytic activity">
    <reaction evidence="10 11">
        <text>tRNA(Val) + L-valine + ATP = L-valyl-tRNA(Val) + AMP + diphosphate</text>
        <dbReference type="Rhea" id="RHEA:10704"/>
        <dbReference type="Rhea" id="RHEA-COMP:9672"/>
        <dbReference type="Rhea" id="RHEA-COMP:9708"/>
        <dbReference type="ChEBI" id="CHEBI:30616"/>
        <dbReference type="ChEBI" id="CHEBI:33019"/>
        <dbReference type="ChEBI" id="CHEBI:57762"/>
        <dbReference type="ChEBI" id="CHEBI:78442"/>
        <dbReference type="ChEBI" id="CHEBI:78537"/>
        <dbReference type="ChEBI" id="CHEBI:456215"/>
        <dbReference type="EC" id="6.1.1.9"/>
    </reaction>
</comment>
<dbReference type="NCBIfam" id="NF004349">
    <property type="entry name" value="PRK05729.1"/>
    <property type="match status" value="1"/>
</dbReference>